<gene>
    <name evidence="1" type="ORF">PM001_LOCUS23579</name>
</gene>
<name>A0AAV1UZ57_9STRA</name>
<evidence type="ECO:0008006" key="3">
    <source>
        <dbReference type="Google" id="ProtNLM"/>
    </source>
</evidence>
<dbReference type="InterPro" id="IPR038765">
    <property type="entry name" value="Papain-like_cys_pep_sf"/>
</dbReference>
<dbReference type="CDD" id="cd02257">
    <property type="entry name" value="Peptidase_C19"/>
    <property type="match status" value="1"/>
</dbReference>
<proteinExistence type="predicted"/>
<organism evidence="1 2">
    <name type="scientific">Peronospora matthiolae</name>
    <dbReference type="NCBI Taxonomy" id="2874970"/>
    <lineage>
        <taxon>Eukaryota</taxon>
        <taxon>Sar</taxon>
        <taxon>Stramenopiles</taxon>
        <taxon>Oomycota</taxon>
        <taxon>Peronosporomycetes</taxon>
        <taxon>Peronosporales</taxon>
        <taxon>Peronosporaceae</taxon>
        <taxon>Peronospora</taxon>
    </lineage>
</organism>
<comment type="caution">
    <text evidence="1">The sequence shown here is derived from an EMBL/GenBank/DDBJ whole genome shotgun (WGS) entry which is preliminary data.</text>
</comment>
<dbReference type="Proteomes" id="UP001162060">
    <property type="component" value="Unassembled WGS sequence"/>
</dbReference>
<evidence type="ECO:0000313" key="1">
    <source>
        <dbReference type="EMBL" id="CAK7938429.1"/>
    </source>
</evidence>
<reference evidence="1" key="1">
    <citation type="submission" date="2024-01" db="EMBL/GenBank/DDBJ databases">
        <authorList>
            <person name="Webb A."/>
        </authorList>
    </citation>
    <scope>NUCLEOTIDE SEQUENCE</scope>
    <source>
        <strain evidence="1">Pm1</strain>
    </source>
</reference>
<evidence type="ECO:0000313" key="2">
    <source>
        <dbReference type="Proteomes" id="UP001162060"/>
    </source>
</evidence>
<dbReference type="AlphaFoldDB" id="A0AAV1UZ57"/>
<sequence>MLASTSTFKAWRYMAAFTREFEEPTMAQLQAKVSNGDRKANDMHGKAPQAIRISEYFMDVLSAFQKMRGAQEDALEFLEFFLEYLHAEYEKSGLRLPASCGKQTKQAPVIEPNEASADADAKSAQAFDEGWSEVGKKGKSSVLRHNPVDTVRSSINWMFKGALCSELKQIGKRHISIAVKPFHCLHLNLDYETQDPSLVAGENGTANSSDASTTVEEMIRNLFHVEVIEDANQVPTIKNPFLLC</sequence>
<protein>
    <recommendedName>
        <fullName evidence="3">USP domain-containing protein</fullName>
    </recommendedName>
</protein>
<dbReference type="SUPFAM" id="SSF54001">
    <property type="entry name" value="Cysteine proteinases"/>
    <property type="match status" value="1"/>
</dbReference>
<dbReference type="EMBL" id="CAKLBY020000230">
    <property type="protein sequence ID" value="CAK7938429.1"/>
    <property type="molecule type" value="Genomic_DNA"/>
</dbReference>
<accession>A0AAV1UZ57</accession>
<dbReference type="Gene3D" id="3.90.70.10">
    <property type="entry name" value="Cysteine proteinases"/>
    <property type="match status" value="1"/>
</dbReference>